<keyword evidence="3" id="KW-1003">Cell membrane</keyword>
<dbReference type="PANTHER" id="PTHR10110:SF86">
    <property type="entry name" value="SODIUM_HYDROGEN EXCHANGER 7"/>
    <property type="match status" value="1"/>
</dbReference>
<dbReference type="RefSeq" id="WP_188718555.1">
    <property type="nucleotide sequence ID" value="NZ_BAABBD010000003.1"/>
</dbReference>
<feature type="transmembrane region" description="Helical" evidence="10">
    <location>
        <begin position="189"/>
        <end position="210"/>
    </location>
</feature>
<feature type="transmembrane region" description="Helical" evidence="10">
    <location>
        <begin position="87"/>
        <end position="109"/>
    </location>
</feature>
<sequence length="580" mass="61543">MPPLEQLTVMAVVAVVIIGFVSHFASRIGVAAPLALVVVGVVLALVPGTPEIELEPELILTVVLPPLLYAAALQVPFVEFRRNLRVIAFLSVVLVVVSAAAAGLVVHALLGGVGLALALALGAVVSPPDAVAAISLGKRLGLPPRIVTILEGEGLVNDATALVLLSTALSVATADQGLALDGWDLASDFAWAVAGAVLVGWLVGTVAVRLRARVRESVLDTAVSLVVPFVAFLVAEHIAASGVVAVVVAGIVVGNGGAYRIRAAHRRAEGVNWRTFTMLVENGVFLLMGYLLPPVVVAVEEGPQSLGAVVGIGLVVTAVLIALRLAVMPLLLWSIRARAGKLERRQEVAADRMAAADERFGTVDDPRIRTRLDRFRGSVDRSQHDVSAERDGALGWRDGVVLGMAGMRGVVTIAAAQTLPGDHPLYEPLVLIAFVVAVATLLPQGLLLPVVVRRLRLERDSDVSERTQLVRLLERLQAVGAEAVDEAARDDDVDRRAAAELRRRIDDRSARADAVAEAADDGSRLALIQRIQALQRVEIDAERAALDRERRRGEFSSEAIAQVLAALDDQEIRLERMQGD</sequence>
<dbReference type="PANTHER" id="PTHR10110">
    <property type="entry name" value="SODIUM/HYDROGEN EXCHANGER"/>
    <property type="match status" value="1"/>
</dbReference>
<dbReference type="Gene3D" id="6.10.140.1330">
    <property type="match status" value="1"/>
</dbReference>
<feature type="transmembrane region" description="Helical" evidence="10">
    <location>
        <begin position="312"/>
        <end position="335"/>
    </location>
</feature>
<protein>
    <submittedName>
        <fullName evidence="12">Peptidase</fullName>
    </submittedName>
</protein>
<feature type="domain" description="Cation/H+ exchanger transmembrane" evidence="11">
    <location>
        <begin position="15"/>
        <end position="453"/>
    </location>
</feature>
<reference evidence="13" key="1">
    <citation type="journal article" date="2019" name="Int. J. Syst. Evol. Microbiol.">
        <title>The Global Catalogue of Microorganisms (GCM) 10K type strain sequencing project: providing services to taxonomists for standard genome sequencing and annotation.</title>
        <authorList>
            <consortium name="The Broad Institute Genomics Platform"/>
            <consortium name="The Broad Institute Genome Sequencing Center for Infectious Disease"/>
            <person name="Wu L."/>
            <person name="Ma J."/>
        </authorList>
    </citation>
    <scope>NUCLEOTIDE SEQUENCE [LARGE SCALE GENOMIC DNA]</scope>
    <source>
        <strain evidence="13">CGMCC 1.6960</strain>
    </source>
</reference>
<comment type="caution">
    <text evidence="12">The sequence shown here is derived from an EMBL/GenBank/DDBJ whole genome shotgun (WGS) entry which is preliminary data.</text>
</comment>
<evidence type="ECO:0000256" key="7">
    <source>
        <dbReference type="ARBA" id="ARBA00023065"/>
    </source>
</evidence>
<evidence type="ECO:0000256" key="6">
    <source>
        <dbReference type="ARBA" id="ARBA00023053"/>
    </source>
</evidence>
<evidence type="ECO:0000256" key="2">
    <source>
        <dbReference type="ARBA" id="ARBA00022448"/>
    </source>
</evidence>
<evidence type="ECO:0000256" key="5">
    <source>
        <dbReference type="ARBA" id="ARBA00022989"/>
    </source>
</evidence>
<keyword evidence="7" id="KW-0406">Ion transport</keyword>
<evidence type="ECO:0000313" key="13">
    <source>
        <dbReference type="Proteomes" id="UP000626982"/>
    </source>
</evidence>
<proteinExistence type="predicted"/>
<keyword evidence="9" id="KW-0739">Sodium transport</keyword>
<feature type="transmembrane region" description="Helical" evidence="10">
    <location>
        <begin position="241"/>
        <end position="259"/>
    </location>
</feature>
<feature type="transmembrane region" description="Helical" evidence="10">
    <location>
        <begin position="58"/>
        <end position="75"/>
    </location>
</feature>
<feature type="transmembrane region" description="Helical" evidence="10">
    <location>
        <begin position="399"/>
        <end position="417"/>
    </location>
</feature>
<dbReference type="InterPro" id="IPR018422">
    <property type="entry name" value="Cation/H_exchanger_CPA1"/>
</dbReference>
<dbReference type="InterPro" id="IPR006153">
    <property type="entry name" value="Cation/H_exchanger_TM"/>
</dbReference>
<accession>A0ABQ2KPA0</accession>
<evidence type="ECO:0000256" key="10">
    <source>
        <dbReference type="SAM" id="Phobius"/>
    </source>
</evidence>
<evidence type="ECO:0000313" key="12">
    <source>
        <dbReference type="EMBL" id="GGN88518.1"/>
    </source>
</evidence>
<evidence type="ECO:0000256" key="9">
    <source>
        <dbReference type="ARBA" id="ARBA00023201"/>
    </source>
</evidence>
<organism evidence="12 13">
    <name type="scientific">Agrococcus terreus</name>
    <dbReference type="NCBI Taxonomy" id="574649"/>
    <lineage>
        <taxon>Bacteria</taxon>
        <taxon>Bacillati</taxon>
        <taxon>Actinomycetota</taxon>
        <taxon>Actinomycetes</taxon>
        <taxon>Micrococcales</taxon>
        <taxon>Microbacteriaceae</taxon>
        <taxon>Agrococcus</taxon>
    </lineage>
</organism>
<keyword evidence="2" id="KW-0813">Transport</keyword>
<evidence type="ECO:0000256" key="8">
    <source>
        <dbReference type="ARBA" id="ARBA00023136"/>
    </source>
</evidence>
<name>A0ABQ2KPA0_9MICO</name>
<evidence type="ECO:0000256" key="1">
    <source>
        <dbReference type="ARBA" id="ARBA00004651"/>
    </source>
</evidence>
<feature type="transmembrane region" description="Helical" evidence="10">
    <location>
        <begin position="6"/>
        <end position="21"/>
    </location>
</feature>
<dbReference type="Pfam" id="PF00999">
    <property type="entry name" value="Na_H_Exchanger"/>
    <property type="match status" value="1"/>
</dbReference>
<gene>
    <name evidence="12" type="ORF">GCM10010968_24190</name>
</gene>
<evidence type="ECO:0000259" key="11">
    <source>
        <dbReference type="Pfam" id="PF00999"/>
    </source>
</evidence>
<comment type="subcellular location">
    <subcellularLocation>
        <location evidence="1">Cell membrane</location>
        <topology evidence="1">Multi-pass membrane protein</topology>
    </subcellularLocation>
</comment>
<dbReference type="Proteomes" id="UP000626982">
    <property type="component" value="Unassembled WGS sequence"/>
</dbReference>
<dbReference type="EMBL" id="BMLM01000002">
    <property type="protein sequence ID" value="GGN88518.1"/>
    <property type="molecule type" value="Genomic_DNA"/>
</dbReference>
<feature type="transmembrane region" description="Helical" evidence="10">
    <location>
        <begin position="28"/>
        <end position="46"/>
    </location>
</feature>
<keyword evidence="4 10" id="KW-0812">Transmembrane</keyword>
<keyword evidence="6" id="KW-0915">Sodium</keyword>
<feature type="transmembrane region" description="Helical" evidence="10">
    <location>
        <begin position="217"/>
        <end position="235"/>
    </location>
</feature>
<feature type="transmembrane region" description="Helical" evidence="10">
    <location>
        <begin position="271"/>
        <end position="292"/>
    </location>
</feature>
<feature type="transmembrane region" description="Helical" evidence="10">
    <location>
        <begin position="429"/>
        <end position="452"/>
    </location>
</feature>
<keyword evidence="5 10" id="KW-1133">Transmembrane helix</keyword>
<evidence type="ECO:0000256" key="3">
    <source>
        <dbReference type="ARBA" id="ARBA00022475"/>
    </source>
</evidence>
<keyword evidence="13" id="KW-1185">Reference proteome</keyword>
<evidence type="ECO:0000256" key="4">
    <source>
        <dbReference type="ARBA" id="ARBA00022692"/>
    </source>
</evidence>
<keyword evidence="8 10" id="KW-0472">Membrane</keyword>